<keyword evidence="2" id="KW-1185">Reference proteome</keyword>
<sequence length="137" mass="14816">MKIKLMNINKYGELVEGKYPIYPYPSASGLWSSSLNLAQLTVELMDVIKGKSKIGVPQRLAKEMITPQLGKSWSGLGVFIENKGELKITSMGWGVGFQAMIVAYPDTQIGAVILTNADLGVHQTEGIIGEICSSLIS</sequence>
<accession>A0ABT9ZDQ3</accession>
<dbReference type="InterPro" id="IPR012338">
    <property type="entry name" value="Beta-lactam/transpept-like"/>
</dbReference>
<dbReference type="Gene3D" id="3.40.710.10">
    <property type="entry name" value="DD-peptidase/beta-lactamase superfamily"/>
    <property type="match status" value="1"/>
</dbReference>
<dbReference type="Proteomes" id="UP001234495">
    <property type="component" value="Unassembled WGS sequence"/>
</dbReference>
<dbReference type="EMBL" id="JAUSUD010000004">
    <property type="protein sequence ID" value="MDQ0230145.1"/>
    <property type="molecule type" value="Genomic_DNA"/>
</dbReference>
<dbReference type="SUPFAM" id="SSF56601">
    <property type="entry name" value="beta-lactamase/transpeptidase-like"/>
    <property type="match status" value="1"/>
</dbReference>
<gene>
    <name evidence="1" type="ORF">J2S19_001397</name>
</gene>
<name>A0ABT9ZDQ3_9BACI</name>
<evidence type="ECO:0000313" key="1">
    <source>
        <dbReference type="EMBL" id="MDQ0230145.1"/>
    </source>
</evidence>
<dbReference type="RefSeq" id="WP_307338999.1">
    <property type="nucleotide sequence ID" value="NZ_JAUSUD010000004.1"/>
</dbReference>
<comment type="caution">
    <text evidence="1">The sequence shown here is derived from an EMBL/GenBank/DDBJ whole genome shotgun (WGS) entry which is preliminary data.</text>
</comment>
<evidence type="ECO:0000313" key="2">
    <source>
        <dbReference type="Proteomes" id="UP001234495"/>
    </source>
</evidence>
<proteinExistence type="predicted"/>
<organism evidence="1 2">
    <name type="scientific">Metabacillus malikii</name>
    <dbReference type="NCBI Taxonomy" id="1504265"/>
    <lineage>
        <taxon>Bacteria</taxon>
        <taxon>Bacillati</taxon>
        <taxon>Bacillota</taxon>
        <taxon>Bacilli</taxon>
        <taxon>Bacillales</taxon>
        <taxon>Bacillaceae</taxon>
        <taxon>Metabacillus</taxon>
    </lineage>
</organism>
<protein>
    <submittedName>
        <fullName evidence="1">CubicO group peptidase (Beta-lactamase class C family)</fullName>
    </submittedName>
</protein>
<reference evidence="1 2" key="1">
    <citation type="submission" date="2023-07" db="EMBL/GenBank/DDBJ databases">
        <title>Genomic Encyclopedia of Type Strains, Phase IV (KMG-IV): sequencing the most valuable type-strain genomes for metagenomic binning, comparative biology and taxonomic classification.</title>
        <authorList>
            <person name="Goeker M."/>
        </authorList>
    </citation>
    <scope>NUCLEOTIDE SEQUENCE [LARGE SCALE GENOMIC DNA]</scope>
    <source>
        <strain evidence="1 2">DSM 29005</strain>
    </source>
</reference>